<evidence type="ECO:0000256" key="1">
    <source>
        <dbReference type="SAM" id="MobiDB-lite"/>
    </source>
</evidence>
<evidence type="ECO:0000256" key="2">
    <source>
        <dbReference type="SAM" id="Phobius"/>
    </source>
</evidence>
<protein>
    <submittedName>
        <fullName evidence="3">Uncharacterized protein</fullName>
    </submittedName>
</protein>
<dbReference type="AlphaFoldDB" id="A0A2W5T337"/>
<keyword evidence="2" id="KW-1133">Transmembrane helix</keyword>
<name>A0A2W5T337_9BACT</name>
<evidence type="ECO:0000313" key="4">
    <source>
        <dbReference type="Proteomes" id="UP000249061"/>
    </source>
</evidence>
<sequence length="181" mass="19301">MQQVRSAARTQPLEPAAKKATSQRLKEGAADTVLNSFSILSEVVDDFKSSDRFFKYKAMVLTLWLLLSVGAFGVACPSSGPSNEINAVLVAAGEASAPVYMVKNESNETWQDVEIIVNGKYRSTMSQLEAGGGNATLSPAVLFDEAGHRAPNALQITDIVVKVREPEAEVPLLRGGAIVPP</sequence>
<proteinExistence type="predicted"/>
<feature type="region of interest" description="Disordered" evidence="1">
    <location>
        <begin position="1"/>
        <end position="22"/>
    </location>
</feature>
<keyword evidence="2" id="KW-0812">Transmembrane</keyword>
<reference evidence="3 4" key="1">
    <citation type="submission" date="2017-08" db="EMBL/GenBank/DDBJ databases">
        <title>Infants hospitalized years apart are colonized by the same room-sourced microbial strains.</title>
        <authorList>
            <person name="Brooks B."/>
            <person name="Olm M.R."/>
            <person name="Firek B.A."/>
            <person name="Baker R."/>
            <person name="Thomas B.C."/>
            <person name="Morowitz M.J."/>
            <person name="Banfield J.F."/>
        </authorList>
    </citation>
    <scope>NUCLEOTIDE SEQUENCE [LARGE SCALE GENOMIC DNA]</scope>
    <source>
        <strain evidence="3">S2_003_000_R2_14</strain>
    </source>
</reference>
<organism evidence="3 4">
    <name type="scientific">Archangium gephyra</name>
    <dbReference type="NCBI Taxonomy" id="48"/>
    <lineage>
        <taxon>Bacteria</taxon>
        <taxon>Pseudomonadati</taxon>
        <taxon>Myxococcota</taxon>
        <taxon>Myxococcia</taxon>
        <taxon>Myxococcales</taxon>
        <taxon>Cystobacterineae</taxon>
        <taxon>Archangiaceae</taxon>
        <taxon>Archangium</taxon>
    </lineage>
</organism>
<feature type="transmembrane region" description="Helical" evidence="2">
    <location>
        <begin position="58"/>
        <end position="75"/>
    </location>
</feature>
<dbReference type="Proteomes" id="UP000249061">
    <property type="component" value="Unassembled WGS sequence"/>
</dbReference>
<accession>A0A2W5T337</accession>
<dbReference type="EMBL" id="QFQP01000019">
    <property type="protein sequence ID" value="PZR09869.1"/>
    <property type="molecule type" value="Genomic_DNA"/>
</dbReference>
<gene>
    <name evidence="3" type="ORF">DI536_21300</name>
</gene>
<evidence type="ECO:0000313" key="3">
    <source>
        <dbReference type="EMBL" id="PZR09869.1"/>
    </source>
</evidence>
<comment type="caution">
    <text evidence="3">The sequence shown here is derived from an EMBL/GenBank/DDBJ whole genome shotgun (WGS) entry which is preliminary data.</text>
</comment>
<keyword evidence="2" id="KW-0472">Membrane</keyword>